<evidence type="ECO:0000256" key="2">
    <source>
        <dbReference type="SAM" id="MobiDB-lite"/>
    </source>
</evidence>
<dbReference type="KEGG" id="nva:G3M78_01330"/>
<feature type="region of interest" description="Disordered" evidence="2">
    <location>
        <begin position="665"/>
        <end position="695"/>
    </location>
</feature>
<name>A0A7T0C0G8_9BACT</name>
<dbReference type="GO" id="GO:0016491">
    <property type="term" value="F:oxidoreductase activity"/>
    <property type="evidence" value="ECO:0007669"/>
    <property type="project" value="TreeGrafter"/>
</dbReference>
<dbReference type="InterPro" id="IPR051829">
    <property type="entry name" value="Multiheme_Cytochr_ET"/>
</dbReference>
<evidence type="ECO:0000313" key="4">
    <source>
        <dbReference type="EMBL" id="QPJ64117.1"/>
    </source>
</evidence>
<evidence type="ECO:0000259" key="3">
    <source>
        <dbReference type="Pfam" id="PF13435"/>
    </source>
</evidence>
<feature type="compositionally biased region" description="Basic and acidic residues" evidence="2">
    <location>
        <begin position="677"/>
        <end position="691"/>
    </location>
</feature>
<accession>A0A7T0C0G8</accession>
<dbReference type="InterPro" id="IPR036280">
    <property type="entry name" value="Multihaem_cyt_sf"/>
</dbReference>
<dbReference type="Gene3D" id="3.90.10.10">
    <property type="entry name" value="Cytochrome C3"/>
    <property type="match status" value="1"/>
</dbReference>
<dbReference type="AlphaFoldDB" id="A0A7T0C0G8"/>
<keyword evidence="1" id="KW-0732">Signal</keyword>
<dbReference type="SUPFAM" id="SSF48695">
    <property type="entry name" value="Multiheme cytochromes"/>
    <property type="match status" value="2"/>
</dbReference>
<protein>
    <recommendedName>
        <fullName evidence="3">Cytochrome c-552/4 domain-containing protein</fullName>
    </recommendedName>
</protein>
<gene>
    <name evidence="4" type="ORF">G3M78_01330</name>
</gene>
<dbReference type="Pfam" id="PF13435">
    <property type="entry name" value="Cytochrome_C554"/>
    <property type="match status" value="1"/>
</dbReference>
<dbReference type="Proteomes" id="UP000594464">
    <property type="component" value="Chromosome"/>
</dbReference>
<dbReference type="PANTHER" id="PTHR35038:SF8">
    <property type="entry name" value="C-TYPE POLYHEME CYTOCHROME OMCC"/>
    <property type="match status" value="1"/>
</dbReference>
<evidence type="ECO:0000313" key="5">
    <source>
        <dbReference type="Proteomes" id="UP000594464"/>
    </source>
</evidence>
<reference evidence="5" key="1">
    <citation type="submission" date="2020-02" db="EMBL/GenBank/DDBJ databases">
        <title>Genomic and physiological characterization of two novel Nitrospinaceae genera.</title>
        <authorList>
            <person name="Mueller A.J."/>
            <person name="Jung M.-Y."/>
            <person name="Strachan C.R."/>
            <person name="Herbold C.W."/>
            <person name="Kirkegaard R.H."/>
            <person name="Daims H."/>
        </authorList>
    </citation>
    <scope>NUCLEOTIDE SEQUENCE [LARGE SCALE GENOMIC DNA]</scope>
</reference>
<dbReference type="EMBL" id="CP048620">
    <property type="protein sequence ID" value="QPJ64117.1"/>
    <property type="molecule type" value="Genomic_DNA"/>
</dbReference>
<proteinExistence type="predicted"/>
<dbReference type="PANTHER" id="PTHR35038">
    <property type="entry name" value="DISSIMILATORY SULFITE REDUCTASE SIRA"/>
    <property type="match status" value="1"/>
</dbReference>
<dbReference type="InterPro" id="IPR023155">
    <property type="entry name" value="Cyt_c-552/4"/>
</dbReference>
<sequence>MNKIRLTFLTAFALIFYFVSQAPALDRGWIHWQQLYNQERANAAENISGQERWRSIPLEIKEIEVSATLPDYPYTRVSQFRGFERERCVTCHVGVQGAGASHPPSFGCTVCHGGDGNAVDETTAHTSLIYDPDLGLGRGNPSSMKVAALSCGQSGCHAGHSDPDRNHIKRMQKSMMGTLAGMISGLRFQWGGQTEKHALYGIEAIADDDGDVPLESGAQNKLDTLPYFSERDYKRAWDKGSLQGEPGISRHIGDNLLRNKCFQCHLDSVGPGPTDFRSQGCAACHVPYASDGLYRGDDPTQSKTQPGKPRAHVIEAVPNSRVCVQCHRAYTYEEPAVKTNDNAPNLQEASLPKTARFKVNASAPAGMGSGKADIHFEKGFECIDCHTQFDIMGDGNIYSKQHQAVEVRCETCHGSEQAAPAVASITDPNDRAVRLSRHYKGGPNQPGDAMALTARDRKMTNVKSIDGKIVTFGKRSGRRMIAPQTRNARAAHSIPGHIGKLECSACHAQWTPRCDGCHNAMDQSRPVPADHKAAKFFWGSVESQLSLETPQLIVGPRGKAAPMSPQPERALTLLDEKGAPIPVISGLGNTIGRYLDWRFSNAEGYSGANRVYRTEPHSTRRQVRACADCHLSSRTLGLGEGDIELGSHPSGRNDLIAPLDRSDRIAKRSNYGPDAKATARGERLSGSHQESRPFNQREITTLLRVGNCIACHDTYGDPIYQNMSKSYAFAESIKHQQMRNKILNSADSQP</sequence>
<feature type="domain" description="Cytochrome c-552/4" evidence="3">
    <location>
        <begin position="323"/>
        <end position="414"/>
    </location>
</feature>
<organism evidence="4 5">
    <name type="scientific">Candidatus Nitrohelix vancouverensis</name>
    <dbReference type="NCBI Taxonomy" id="2705534"/>
    <lineage>
        <taxon>Bacteria</taxon>
        <taxon>Pseudomonadati</taxon>
        <taxon>Nitrospinota/Tectimicrobiota group</taxon>
        <taxon>Nitrospinota</taxon>
        <taxon>Nitrospinia</taxon>
        <taxon>Nitrospinales</taxon>
        <taxon>Nitrospinaceae</taxon>
        <taxon>Candidatus Nitrohelix</taxon>
    </lineage>
</organism>
<evidence type="ECO:0000256" key="1">
    <source>
        <dbReference type="ARBA" id="ARBA00022729"/>
    </source>
</evidence>